<evidence type="ECO:0000256" key="7">
    <source>
        <dbReference type="ARBA" id="ARBA00022519"/>
    </source>
</evidence>
<evidence type="ECO:0000256" key="16">
    <source>
        <dbReference type="ARBA" id="ARBA00023098"/>
    </source>
</evidence>
<dbReference type="RefSeq" id="WP_104699374.1">
    <property type="nucleotide sequence ID" value="NZ_FZPP01000004.1"/>
</dbReference>
<keyword evidence="17 24" id="KW-0472">Membrane</keyword>
<evidence type="ECO:0000256" key="11">
    <source>
        <dbReference type="ARBA" id="ARBA00022741"/>
    </source>
</evidence>
<evidence type="ECO:0000313" key="25">
    <source>
        <dbReference type="EMBL" id="RDU60469.1"/>
    </source>
</evidence>
<evidence type="ECO:0000256" key="18">
    <source>
        <dbReference type="ARBA" id="ARBA00023209"/>
    </source>
</evidence>
<feature type="binding site" evidence="23">
    <location>
        <position position="89"/>
    </location>
    <ligand>
        <name>a divalent metal cation</name>
        <dbReference type="ChEBI" id="CHEBI:60240"/>
    </ligand>
</feature>
<comment type="cofactor">
    <cofactor evidence="23">
        <name>Mg(2+)</name>
        <dbReference type="ChEBI" id="CHEBI:18420"/>
    </cofactor>
    <text evidence="23">Mn(2+), Zn(2+), Cd(2+) and Co(2+) support activity to lesser extents.</text>
</comment>
<reference evidence="25 26" key="1">
    <citation type="submission" date="2018-04" db="EMBL/GenBank/DDBJ databases">
        <title>Novel Campyloabacter and Helicobacter Species and Strains.</title>
        <authorList>
            <person name="Mannion A.J."/>
            <person name="Shen Z."/>
            <person name="Fox J.G."/>
        </authorList>
    </citation>
    <scope>NUCLEOTIDE SEQUENCE [LARGE SCALE GENOMIC DNA]</scope>
    <source>
        <strain evidence="25 26">MIT 98-6070</strain>
    </source>
</reference>
<feature type="transmembrane region" description="Helical" evidence="24">
    <location>
        <begin position="21"/>
        <end position="38"/>
    </location>
</feature>
<feature type="transmembrane region" description="Helical" evidence="24">
    <location>
        <begin position="68"/>
        <end position="88"/>
    </location>
</feature>
<dbReference type="AlphaFoldDB" id="A0A3D8I5N8"/>
<keyword evidence="5" id="KW-1003">Cell membrane</keyword>
<evidence type="ECO:0000256" key="8">
    <source>
        <dbReference type="ARBA" id="ARBA00022679"/>
    </source>
</evidence>
<proteinExistence type="inferred from homology"/>
<feature type="binding site" evidence="22">
    <location>
        <position position="41"/>
    </location>
    <ligand>
        <name>ATP</name>
        <dbReference type="ChEBI" id="CHEBI:30616"/>
    </ligand>
</feature>
<dbReference type="OrthoDB" id="5460798at2"/>
<feature type="binding site" evidence="23">
    <location>
        <position position="41"/>
    </location>
    <ligand>
        <name>a divalent metal cation</name>
        <dbReference type="ChEBI" id="CHEBI:60240"/>
    </ligand>
</feature>
<keyword evidence="18" id="KW-0594">Phospholipid biosynthesis</keyword>
<dbReference type="GO" id="GO:0004143">
    <property type="term" value="F:ATP-dependent diacylglycerol kinase activity"/>
    <property type="evidence" value="ECO:0007669"/>
    <property type="project" value="UniProtKB-EC"/>
</dbReference>
<dbReference type="GO" id="GO:0006654">
    <property type="term" value="P:phosphatidic acid biosynthetic process"/>
    <property type="evidence" value="ECO:0007669"/>
    <property type="project" value="InterPro"/>
</dbReference>
<feature type="active site" description="Proton acceptor" evidence="20">
    <location>
        <position position="82"/>
    </location>
</feature>
<evidence type="ECO:0000256" key="9">
    <source>
        <dbReference type="ARBA" id="ARBA00022692"/>
    </source>
</evidence>
<keyword evidence="6" id="KW-0444">Lipid biosynthesis</keyword>
<dbReference type="InterPro" id="IPR033718">
    <property type="entry name" value="DAGK_prok"/>
</dbReference>
<evidence type="ECO:0000256" key="17">
    <source>
        <dbReference type="ARBA" id="ARBA00023136"/>
    </source>
</evidence>
<evidence type="ECO:0000256" key="6">
    <source>
        <dbReference type="ARBA" id="ARBA00022516"/>
    </source>
</evidence>
<dbReference type="InterPro" id="IPR036945">
    <property type="entry name" value="DAGK_sf"/>
</dbReference>
<comment type="caution">
    <text evidence="25">The sequence shown here is derived from an EMBL/GenBank/DDBJ whole genome shotgun (WGS) entry which is preliminary data.</text>
</comment>
<dbReference type="EMBL" id="NXLR01000003">
    <property type="protein sequence ID" value="RDU60469.1"/>
    <property type="molecule type" value="Genomic_DNA"/>
</dbReference>
<sequence length="137" mass="15450">MQNNRASQPERNDKKGKKGFKRVYNAFFFSLSGIKAAWQEEEAFRQILIIGTLLSFLAFFIAQSWQELVLLILPCVICTLAELINSAIENAIDFTSLEIHPLAKKAKDMGSAVQLISCIFAVFVWGSYLITRFVLNA</sequence>
<feature type="binding site" evidence="22">
    <location>
        <position position="22"/>
    </location>
    <ligand>
        <name>ATP</name>
        <dbReference type="ChEBI" id="CHEBI:30616"/>
    </ligand>
</feature>
<dbReference type="GO" id="GO:0005524">
    <property type="term" value="F:ATP binding"/>
    <property type="evidence" value="ECO:0007669"/>
    <property type="project" value="UniProtKB-KW"/>
</dbReference>
<feature type="binding site" evidence="22">
    <location>
        <begin position="107"/>
        <end position="108"/>
    </location>
    <ligand>
        <name>ATP</name>
        <dbReference type="ChEBI" id="CHEBI:30616"/>
    </ligand>
</feature>
<evidence type="ECO:0000256" key="22">
    <source>
        <dbReference type="PIRSR" id="PIRSR600829-3"/>
    </source>
</evidence>
<protein>
    <recommendedName>
        <fullName evidence="4 24">Diacylglycerol kinase</fullName>
        <ecNumber evidence="3 24">2.7.1.107</ecNumber>
    </recommendedName>
</protein>
<keyword evidence="9 24" id="KW-0812">Transmembrane</keyword>
<dbReference type="GO" id="GO:0046872">
    <property type="term" value="F:metal ion binding"/>
    <property type="evidence" value="ECO:0007669"/>
    <property type="project" value="UniProtKB-KW"/>
</dbReference>
<evidence type="ECO:0000256" key="21">
    <source>
        <dbReference type="PIRSR" id="PIRSR600829-2"/>
    </source>
</evidence>
<gene>
    <name evidence="25" type="ORF">CQA63_02670</name>
</gene>
<dbReference type="Pfam" id="PF01219">
    <property type="entry name" value="DAGK_prokar"/>
    <property type="match status" value="1"/>
</dbReference>
<evidence type="ECO:0000256" key="20">
    <source>
        <dbReference type="PIRSR" id="PIRSR600829-1"/>
    </source>
</evidence>
<comment type="caution">
    <text evidence="24">Lacks conserved residue(s) required for the propagation of feature annotation.</text>
</comment>
<dbReference type="CDD" id="cd14264">
    <property type="entry name" value="DAGK_IM"/>
    <property type="match status" value="1"/>
</dbReference>
<keyword evidence="11 22" id="KW-0547">Nucleotide-binding</keyword>
<evidence type="ECO:0000256" key="3">
    <source>
        <dbReference type="ARBA" id="ARBA00012133"/>
    </source>
</evidence>
<evidence type="ECO:0000256" key="4">
    <source>
        <dbReference type="ARBA" id="ARBA00017575"/>
    </source>
</evidence>
<evidence type="ECO:0000256" key="14">
    <source>
        <dbReference type="ARBA" id="ARBA00022842"/>
    </source>
</evidence>
<evidence type="ECO:0000256" key="23">
    <source>
        <dbReference type="PIRSR" id="PIRSR600829-4"/>
    </source>
</evidence>
<keyword evidence="10 23" id="KW-0479">Metal-binding</keyword>
<comment type="similarity">
    <text evidence="2 24">Belongs to the bacterial diacylglycerol kinase family.</text>
</comment>
<dbReference type="PANTHER" id="PTHR34299">
    <property type="entry name" value="DIACYLGLYCEROL KINASE"/>
    <property type="match status" value="1"/>
</dbReference>
<evidence type="ECO:0000256" key="5">
    <source>
        <dbReference type="ARBA" id="ARBA00022475"/>
    </source>
</evidence>
<keyword evidence="16 24" id="KW-0443">Lipid metabolism</keyword>
<dbReference type="GO" id="GO:0005886">
    <property type="term" value="C:plasma membrane"/>
    <property type="evidence" value="ECO:0007669"/>
    <property type="project" value="UniProtKB-SubCell"/>
</dbReference>
<keyword evidence="12 24" id="KW-0418">Kinase</keyword>
<evidence type="ECO:0000256" key="24">
    <source>
        <dbReference type="RuleBase" id="RU363065"/>
    </source>
</evidence>
<feature type="binding site" evidence="21">
    <location>
        <position position="111"/>
    </location>
    <ligand>
        <name>substrate</name>
    </ligand>
</feature>
<evidence type="ECO:0000256" key="13">
    <source>
        <dbReference type="ARBA" id="ARBA00022840"/>
    </source>
</evidence>
<feature type="transmembrane region" description="Helical" evidence="24">
    <location>
        <begin position="112"/>
        <end position="135"/>
    </location>
</feature>
<dbReference type="PANTHER" id="PTHR34299:SF1">
    <property type="entry name" value="DIACYLGLYCEROL KINASE"/>
    <property type="match status" value="1"/>
</dbReference>
<evidence type="ECO:0000256" key="1">
    <source>
        <dbReference type="ARBA" id="ARBA00004429"/>
    </source>
</evidence>
<keyword evidence="19 24" id="KW-1208">Phospholipid metabolism</keyword>
<evidence type="ECO:0000256" key="19">
    <source>
        <dbReference type="ARBA" id="ARBA00023264"/>
    </source>
</evidence>
<keyword evidence="26" id="KW-1185">Reference proteome</keyword>
<evidence type="ECO:0000256" key="15">
    <source>
        <dbReference type="ARBA" id="ARBA00022989"/>
    </source>
</evidence>
<dbReference type="EC" id="2.7.1.107" evidence="3 24"/>
<evidence type="ECO:0000256" key="2">
    <source>
        <dbReference type="ARBA" id="ARBA00005967"/>
    </source>
</evidence>
<comment type="catalytic activity">
    <reaction evidence="24">
        <text>a 1,2-diacyl-sn-glycerol + ATP = a 1,2-diacyl-sn-glycero-3-phosphate + ADP + H(+)</text>
        <dbReference type="Rhea" id="RHEA:10272"/>
        <dbReference type="ChEBI" id="CHEBI:15378"/>
        <dbReference type="ChEBI" id="CHEBI:17815"/>
        <dbReference type="ChEBI" id="CHEBI:30616"/>
        <dbReference type="ChEBI" id="CHEBI:58608"/>
        <dbReference type="ChEBI" id="CHEBI:456216"/>
        <dbReference type="EC" id="2.7.1.107"/>
    </reaction>
</comment>
<evidence type="ECO:0000256" key="10">
    <source>
        <dbReference type="ARBA" id="ARBA00022723"/>
    </source>
</evidence>
<feature type="transmembrane region" description="Helical" evidence="24">
    <location>
        <begin position="44"/>
        <end position="61"/>
    </location>
</feature>
<keyword evidence="8 24" id="KW-0808">Transferase</keyword>
<dbReference type="Gene3D" id="1.10.287.3610">
    <property type="match status" value="1"/>
</dbReference>
<feature type="binding site" evidence="21">
    <location>
        <position position="82"/>
    </location>
    <ligand>
        <name>substrate</name>
    </ligand>
</feature>
<name>A0A3D8I5N8_9HELI</name>
<comment type="function">
    <text evidence="24">Catalyzes the ATP-dependent phosphorylation of sn-l,2-diacylglycerol (DAG) to phosphatidic acid. Involved in the recycling of diacylglycerol produced as a by-product during membrane-derived oligosaccharide (MDO) biosynthesis.</text>
</comment>
<evidence type="ECO:0000313" key="26">
    <source>
        <dbReference type="Proteomes" id="UP000256599"/>
    </source>
</evidence>
<feature type="binding site" evidence="22">
    <location>
        <position position="89"/>
    </location>
    <ligand>
        <name>ATP</name>
        <dbReference type="ChEBI" id="CHEBI:30616"/>
    </ligand>
</feature>
<keyword evidence="7" id="KW-0997">Cell inner membrane</keyword>
<organism evidence="25 26">
    <name type="scientific">Helicobacter marmotae</name>
    <dbReference type="NCBI Taxonomy" id="152490"/>
    <lineage>
        <taxon>Bacteria</taxon>
        <taxon>Pseudomonadati</taxon>
        <taxon>Campylobacterota</taxon>
        <taxon>Epsilonproteobacteria</taxon>
        <taxon>Campylobacterales</taxon>
        <taxon>Helicobacteraceae</taxon>
        <taxon>Helicobacter</taxon>
    </lineage>
</organism>
<keyword evidence="14 23" id="KW-0460">Magnesium</keyword>
<dbReference type="InterPro" id="IPR000829">
    <property type="entry name" value="DAGK"/>
</dbReference>
<evidence type="ECO:0000256" key="12">
    <source>
        <dbReference type="ARBA" id="ARBA00022777"/>
    </source>
</evidence>
<keyword evidence="13 22" id="KW-0067">ATP-binding</keyword>
<comment type="subcellular location">
    <subcellularLocation>
        <location evidence="1">Cell inner membrane</location>
        <topology evidence="1">Multi-pass membrane protein</topology>
    </subcellularLocation>
</comment>
<feature type="binding site" evidence="22">
    <location>
        <begin position="98"/>
        <end position="100"/>
    </location>
    <ligand>
        <name>ATP</name>
        <dbReference type="ChEBI" id="CHEBI:30616"/>
    </ligand>
</feature>
<feature type="binding site" evidence="21">
    <location>
        <position position="22"/>
    </location>
    <ligand>
        <name>substrate</name>
    </ligand>
</feature>
<dbReference type="Proteomes" id="UP000256599">
    <property type="component" value="Unassembled WGS sequence"/>
</dbReference>
<keyword evidence="15 24" id="KW-1133">Transmembrane helix</keyword>
<accession>A0A3D8I5N8</accession>